<dbReference type="InterPro" id="IPR015421">
    <property type="entry name" value="PyrdxlP-dep_Trfase_major"/>
</dbReference>
<dbReference type="AlphaFoldDB" id="A0A9X3S6H5"/>
<reference evidence="2" key="1">
    <citation type="submission" date="2022-10" db="EMBL/GenBank/DDBJ databases">
        <title>The WGS of Solirubrobacter ginsenosidimutans DSM 21036.</title>
        <authorList>
            <person name="Jiang Z."/>
        </authorList>
    </citation>
    <scope>NUCLEOTIDE SEQUENCE</scope>
    <source>
        <strain evidence="2">DSM 21036</strain>
    </source>
</reference>
<dbReference type="InterPro" id="IPR015424">
    <property type="entry name" value="PyrdxlP-dep_Trfase"/>
</dbReference>
<sequence>MNRDRFPALREGWARLDGPAGSQVVDSAIEAMADWMRSGSNANHGGQFKQAHETDELVESTRVACATLLGGSPEGVVFGPSFTALTMRFAATVLRSLSAGDEVVCTRLDHDSNVRPWVIAAERAGATVRFAEPVEGTLELPASAVEAVLSERTKWVAVTAASNAIGTVPDLVGIVAAAHAVGARVYVDAVHATPHRRNDLAALGADVIGCSAYKWFGPHVAMLCGRPEIMAEYHPDKLNPSPDESPDRWELGTLPFEALAGVRAAAEYMLDLDFEAVHAHEQSLLDSALAGLGAMDHVTLYGAAAERAPTLMFTVAGHHPTEVAKYLNEREIAVWDGNYYAWELERTLGLAPHGGIRAGFLHYNDASDAERLLSAVADLKPT</sequence>
<protein>
    <submittedName>
        <fullName evidence="2">Cysteine desulfurase-like protein</fullName>
    </submittedName>
</protein>
<dbReference type="Proteomes" id="UP001149140">
    <property type="component" value="Unassembled WGS sequence"/>
</dbReference>
<name>A0A9X3S6H5_9ACTN</name>
<proteinExistence type="predicted"/>
<dbReference type="RefSeq" id="WP_270044378.1">
    <property type="nucleotide sequence ID" value="NZ_JAPDOD010000042.1"/>
</dbReference>
<dbReference type="PANTHER" id="PTHR43586:SF21">
    <property type="entry name" value="PYRIDOXAL PHOSPHATE (PLP)-DEPENDENT ASPARTATE AMINOTRANSFERASE SUPERFAMILY"/>
    <property type="match status" value="1"/>
</dbReference>
<dbReference type="EMBL" id="JAPDOD010000042">
    <property type="protein sequence ID" value="MDA0165121.1"/>
    <property type="molecule type" value="Genomic_DNA"/>
</dbReference>
<keyword evidence="3" id="KW-1185">Reference proteome</keyword>
<evidence type="ECO:0000259" key="1">
    <source>
        <dbReference type="Pfam" id="PF00266"/>
    </source>
</evidence>
<dbReference type="InterPro" id="IPR015422">
    <property type="entry name" value="PyrdxlP-dep_Trfase_small"/>
</dbReference>
<dbReference type="NCBIfam" id="TIGR01976">
    <property type="entry name" value="am_tr_V_VC1184"/>
    <property type="match status" value="1"/>
</dbReference>
<dbReference type="InterPro" id="IPR000192">
    <property type="entry name" value="Aminotrans_V_dom"/>
</dbReference>
<dbReference type="SUPFAM" id="SSF53383">
    <property type="entry name" value="PLP-dependent transferases"/>
    <property type="match status" value="1"/>
</dbReference>
<dbReference type="Pfam" id="PF00266">
    <property type="entry name" value="Aminotran_5"/>
    <property type="match status" value="1"/>
</dbReference>
<dbReference type="PANTHER" id="PTHR43586">
    <property type="entry name" value="CYSTEINE DESULFURASE"/>
    <property type="match status" value="1"/>
</dbReference>
<organism evidence="2 3">
    <name type="scientific">Solirubrobacter ginsenosidimutans</name>
    <dbReference type="NCBI Taxonomy" id="490573"/>
    <lineage>
        <taxon>Bacteria</taxon>
        <taxon>Bacillati</taxon>
        <taxon>Actinomycetota</taxon>
        <taxon>Thermoleophilia</taxon>
        <taxon>Solirubrobacterales</taxon>
        <taxon>Solirubrobacteraceae</taxon>
        <taxon>Solirubrobacter</taxon>
    </lineage>
</organism>
<evidence type="ECO:0000313" key="3">
    <source>
        <dbReference type="Proteomes" id="UP001149140"/>
    </source>
</evidence>
<feature type="domain" description="Aminotransferase class V" evidence="1">
    <location>
        <begin position="16"/>
        <end position="372"/>
    </location>
</feature>
<dbReference type="Gene3D" id="3.90.1150.10">
    <property type="entry name" value="Aspartate Aminotransferase, domain 1"/>
    <property type="match status" value="1"/>
</dbReference>
<dbReference type="InterPro" id="IPR011340">
    <property type="entry name" value="Cys_dSase-rel"/>
</dbReference>
<dbReference type="Gene3D" id="3.40.640.10">
    <property type="entry name" value="Type I PLP-dependent aspartate aminotransferase-like (Major domain)"/>
    <property type="match status" value="1"/>
</dbReference>
<evidence type="ECO:0000313" key="2">
    <source>
        <dbReference type="EMBL" id="MDA0165121.1"/>
    </source>
</evidence>
<comment type="caution">
    <text evidence="2">The sequence shown here is derived from an EMBL/GenBank/DDBJ whole genome shotgun (WGS) entry which is preliminary data.</text>
</comment>
<gene>
    <name evidence="2" type="ORF">OM076_32935</name>
</gene>
<accession>A0A9X3S6H5</accession>